<sequence>MPRYERVVVIPDVKKCRAGWNRKVAKIPIGTLDIDMSIADLNRELNSLGCEFDRRSMYDGLVGHFERSKRGWCVQLELVKWLVRERVILVAYIRTEAGRTRLLIAMPATDNQLYKQVQVENCERRHILGLLLRDLNKHSDGFDGIAEPWFEPVLEESQMHELIGAGLAGRKCVTAAFYECCTGAPVRSPTVENQDDEAAVQTMLRSSSGTSSELAGFERACVAQMMYREFSQDEDWVDPQFVEVEAPNKETYYLHLDTGRAVQKPPRVKFVNGGIFYERCRARVMRMCMALIAARPRICEARRQSLAVNDGRGGGGGGGGGVASLAESCSLAVKRATVYWQDMILPGGCAQIMRDQQCCYPAIAGAVYTTGATLVVCQDELYNDWQGAVAGGLDGEARWRVFAVSHVASLPPVGELVKFDIVLIRESYFCREAMQGSASPIYRIHWRRIILESPVGFNNWWRQTLAQVKCVCKDVLWIVGALGMQGGIRPHDVVPVDAGLDRPADHAGWHLGGGDDDEWEVSHFEPMEATIAAMVEHDSRRAVTMDLWPGVMTRWVGEDAEILAARIERDMRALMPHYEPPVV</sequence>
<comment type="caution">
    <text evidence="1">The sequence shown here is derived from an EMBL/GenBank/DDBJ whole genome shotgun (WGS) entry which is preliminary data.</text>
</comment>
<dbReference type="EMBL" id="JARPMG010000010">
    <property type="protein sequence ID" value="KAJ8097797.1"/>
    <property type="molecule type" value="Genomic_DNA"/>
</dbReference>
<reference evidence="1" key="1">
    <citation type="submission" date="2023-03" db="EMBL/GenBank/DDBJ databases">
        <title>Near-Complete genome sequence of Lipomyces tetrasporous NRRL Y-64009, an oleaginous yeast capable of growing on lignocellulosic hydrolysates.</title>
        <authorList>
            <consortium name="Lawrence Berkeley National Laboratory"/>
            <person name="Jagtap S.S."/>
            <person name="Liu J.-J."/>
            <person name="Walukiewicz H.E."/>
            <person name="Pangilinan J."/>
            <person name="Lipzen A."/>
            <person name="Ahrendt S."/>
            <person name="Koriabine M."/>
            <person name="Cobaugh K."/>
            <person name="Salamov A."/>
            <person name="Yoshinaga Y."/>
            <person name="Ng V."/>
            <person name="Daum C."/>
            <person name="Grigoriev I.V."/>
            <person name="Slininger P.J."/>
            <person name="Dien B.S."/>
            <person name="Jin Y.-S."/>
            <person name="Rao C.V."/>
        </authorList>
    </citation>
    <scope>NUCLEOTIDE SEQUENCE</scope>
    <source>
        <strain evidence="1">NRRL Y-64009</strain>
    </source>
</reference>
<gene>
    <name evidence="1" type="ORF">POJ06DRAFT_240319</name>
</gene>
<organism evidence="1 2">
    <name type="scientific">Lipomyces tetrasporus</name>
    <dbReference type="NCBI Taxonomy" id="54092"/>
    <lineage>
        <taxon>Eukaryota</taxon>
        <taxon>Fungi</taxon>
        <taxon>Dikarya</taxon>
        <taxon>Ascomycota</taxon>
        <taxon>Saccharomycotina</taxon>
        <taxon>Lipomycetes</taxon>
        <taxon>Lipomycetales</taxon>
        <taxon>Lipomycetaceae</taxon>
        <taxon>Lipomyces</taxon>
    </lineage>
</organism>
<keyword evidence="2" id="KW-1185">Reference proteome</keyword>
<accession>A0AAD7QM22</accession>
<dbReference type="GeneID" id="80881251"/>
<name>A0AAD7QM22_9ASCO</name>
<dbReference type="RefSeq" id="XP_056041247.1">
    <property type="nucleotide sequence ID" value="XM_056186085.1"/>
</dbReference>
<proteinExistence type="predicted"/>
<dbReference type="AlphaFoldDB" id="A0AAD7QM22"/>
<dbReference type="Proteomes" id="UP001217417">
    <property type="component" value="Unassembled WGS sequence"/>
</dbReference>
<evidence type="ECO:0000313" key="1">
    <source>
        <dbReference type="EMBL" id="KAJ8097797.1"/>
    </source>
</evidence>
<evidence type="ECO:0000313" key="2">
    <source>
        <dbReference type="Proteomes" id="UP001217417"/>
    </source>
</evidence>
<protein>
    <submittedName>
        <fullName evidence="1">Uncharacterized protein</fullName>
    </submittedName>
</protein>